<dbReference type="Proteomes" id="UP000076744">
    <property type="component" value="Unassembled WGS sequence"/>
</dbReference>
<keyword evidence="2" id="KW-1185">Reference proteome</keyword>
<dbReference type="EMBL" id="AZHB01000001">
    <property type="protein sequence ID" value="OAA74023.1"/>
    <property type="molecule type" value="Genomic_DNA"/>
</dbReference>
<dbReference type="AlphaFoldDB" id="A0A168ENE2"/>
<dbReference type="OrthoDB" id="4738875at2759"/>
<dbReference type="InterPro" id="IPR016181">
    <property type="entry name" value="Acyl_CoA_acyltransferase"/>
</dbReference>
<keyword evidence="1" id="KW-0012">Acyltransferase</keyword>
<dbReference type="GeneID" id="30017216"/>
<dbReference type="GO" id="GO:0016746">
    <property type="term" value="F:acyltransferase activity"/>
    <property type="evidence" value="ECO:0007669"/>
    <property type="project" value="UniProtKB-KW"/>
</dbReference>
<reference evidence="1 2" key="1">
    <citation type="journal article" date="2016" name="Genome Biol. Evol.">
        <title>Divergent and convergent evolution of fungal pathogenicity.</title>
        <authorList>
            <person name="Shang Y."/>
            <person name="Xiao G."/>
            <person name="Zheng P."/>
            <person name="Cen K."/>
            <person name="Zhan S."/>
            <person name="Wang C."/>
        </authorList>
    </citation>
    <scope>NUCLEOTIDE SEQUENCE [LARGE SCALE GENOMIC DNA]</scope>
    <source>
        <strain evidence="1 2">ARSEF 2679</strain>
    </source>
</reference>
<comment type="caution">
    <text evidence="1">The sequence shown here is derived from an EMBL/GenBank/DDBJ whole genome shotgun (WGS) entry which is preliminary data.</text>
</comment>
<proteinExistence type="predicted"/>
<accession>A0A168ENE2</accession>
<evidence type="ECO:0000313" key="2">
    <source>
        <dbReference type="Proteomes" id="UP000076744"/>
    </source>
</evidence>
<dbReference type="RefSeq" id="XP_018708981.1">
    <property type="nucleotide sequence ID" value="XM_018844531.1"/>
</dbReference>
<name>A0A168ENE2_CORFA</name>
<dbReference type="SUPFAM" id="SSF55729">
    <property type="entry name" value="Acyl-CoA N-acyltransferases (Nat)"/>
    <property type="match status" value="1"/>
</dbReference>
<dbReference type="STRING" id="1081104.A0A168ENE2"/>
<evidence type="ECO:0000313" key="1">
    <source>
        <dbReference type="EMBL" id="OAA74023.1"/>
    </source>
</evidence>
<gene>
    <name evidence="1" type="ORF">ISF_00924</name>
</gene>
<sequence>MSPFPPRPAYGALRLARPSDILRLGIVAVASLYYTPQFRWERPRHNNKLLSRDTLLAYRHQFKDAMMRDDAIVLVAEDAFDPKENEHTDAVTPPSDNWIPPNEGERVIVGVVSIKLERGSMRRGQFTYDGDFPQLTQDLGRDVNKTHRNAWGKHVDTLKQKHCRGYSFMELLAVHPAYWRRGHGIRLVTWSANLSQLDVVNQGVIATPMAEKLFKGLEYILIDRRKVPGDQDDPEGAFVDLLALLPPRAIEG</sequence>
<protein>
    <submittedName>
        <fullName evidence="1">Acyl-CoA N-acyltransferase</fullName>
    </submittedName>
</protein>
<organism evidence="1 2">
    <name type="scientific">Cordyceps fumosorosea (strain ARSEF 2679)</name>
    <name type="common">Isaria fumosorosea</name>
    <dbReference type="NCBI Taxonomy" id="1081104"/>
    <lineage>
        <taxon>Eukaryota</taxon>
        <taxon>Fungi</taxon>
        <taxon>Dikarya</taxon>
        <taxon>Ascomycota</taxon>
        <taxon>Pezizomycotina</taxon>
        <taxon>Sordariomycetes</taxon>
        <taxon>Hypocreomycetidae</taxon>
        <taxon>Hypocreales</taxon>
        <taxon>Cordycipitaceae</taxon>
        <taxon>Cordyceps</taxon>
    </lineage>
</organism>
<keyword evidence="1" id="KW-0808">Transferase</keyword>
<dbReference type="Gene3D" id="3.40.630.30">
    <property type="match status" value="1"/>
</dbReference>